<dbReference type="GO" id="GO:0004450">
    <property type="term" value="F:isocitrate dehydrogenase (NADP+) activity"/>
    <property type="evidence" value="ECO:0007669"/>
    <property type="project" value="UniProtKB-UniRule"/>
</dbReference>
<organism evidence="19 20">
    <name type="scientific">Massilia yuzhufengensis</name>
    <dbReference type="NCBI Taxonomy" id="1164594"/>
    <lineage>
        <taxon>Bacteria</taxon>
        <taxon>Pseudomonadati</taxon>
        <taxon>Pseudomonadota</taxon>
        <taxon>Betaproteobacteria</taxon>
        <taxon>Burkholderiales</taxon>
        <taxon>Oxalobacteraceae</taxon>
        <taxon>Telluria group</taxon>
        <taxon>Massilia</taxon>
    </lineage>
</organism>
<feature type="binding site" evidence="13">
    <location>
        <position position="105"/>
    </location>
    <ligand>
        <name>NADP(+)</name>
        <dbReference type="ChEBI" id="CHEBI:58349"/>
    </ligand>
</feature>
<evidence type="ECO:0000256" key="8">
    <source>
        <dbReference type="ARBA" id="ARBA00022857"/>
    </source>
</evidence>
<dbReference type="PANTHER" id="PTHR43504:SF1">
    <property type="entry name" value="ISOCITRATE DEHYDROGENASE [NADP]"/>
    <property type="match status" value="1"/>
</dbReference>
<feature type="domain" description="Isopropylmalate dehydrogenase-like" evidence="18">
    <location>
        <begin position="29"/>
        <end position="413"/>
    </location>
</feature>
<dbReference type="InterPro" id="IPR019818">
    <property type="entry name" value="IsoCit/isopropylmalate_DH_CS"/>
</dbReference>
<name>A0A1I1PCM3_9BURK</name>
<evidence type="ECO:0000256" key="9">
    <source>
        <dbReference type="ARBA" id="ARBA00023002"/>
    </source>
</evidence>
<evidence type="ECO:0000256" key="10">
    <source>
        <dbReference type="ARBA" id="ARBA00023211"/>
    </source>
</evidence>
<dbReference type="InterPro" id="IPR004439">
    <property type="entry name" value="Isocitrate_DH_NADP_dimer_prok"/>
</dbReference>
<evidence type="ECO:0000259" key="18">
    <source>
        <dbReference type="SMART" id="SM01329"/>
    </source>
</evidence>
<dbReference type="EMBL" id="FOLD01000015">
    <property type="protein sequence ID" value="SFD07485.1"/>
    <property type="molecule type" value="Genomic_DNA"/>
</dbReference>
<accession>A0A1I1PCM3</accession>
<evidence type="ECO:0000313" key="19">
    <source>
        <dbReference type="EMBL" id="SFD07485.1"/>
    </source>
</evidence>
<dbReference type="EC" id="1.1.1.42" evidence="17"/>
<feature type="binding site" evidence="14">
    <location>
        <position position="308"/>
    </location>
    <ligand>
        <name>Mg(2+)</name>
        <dbReference type="ChEBI" id="CHEBI:18420"/>
    </ligand>
</feature>
<feature type="binding site" evidence="12">
    <location>
        <position position="120"/>
    </location>
    <ligand>
        <name>D-threo-isocitrate</name>
        <dbReference type="ChEBI" id="CHEBI:15562"/>
    </ligand>
</feature>
<evidence type="ECO:0000256" key="15">
    <source>
        <dbReference type="PIRSR" id="PIRSR604439-4"/>
    </source>
</evidence>
<evidence type="ECO:0000256" key="13">
    <source>
        <dbReference type="PIRSR" id="PIRSR604439-2"/>
    </source>
</evidence>
<evidence type="ECO:0000256" key="4">
    <source>
        <dbReference type="ARBA" id="ARBA00022435"/>
    </source>
</evidence>
<dbReference type="GO" id="GO:0051287">
    <property type="term" value="F:NAD binding"/>
    <property type="evidence" value="ECO:0007669"/>
    <property type="project" value="InterPro"/>
</dbReference>
<feature type="binding site" evidence="12">
    <location>
        <position position="154"/>
    </location>
    <ligand>
        <name>D-threo-isocitrate</name>
        <dbReference type="ChEBI" id="CHEBI:15562"/>
    </ligand>
</feature>
<keyword evidence="10 14" id="KW-0464">Manganese</keyword>
<evidence type="ECO:0000256" key="7">
    <source>
        <dbReference type="ARBA" id="ARBA00022842"/>
    </source>
</evidence>
<keyword evidence="6 17" id="KW-0479">Metal-binding</keyword>
<evidence type="ECO:0000313" key="20">
    <source>
        <dbReference type="Proteomes" id="UP000198639"/>
    </source>
</evidence>
<keyword evidence="8 13" id="KW-0521">NADP</keyword>
<evidence type="ECO:0000256" key="1">
    <source>
        <dbReference type="ARBA" id="ARBA00001936"/>
    </source>
</evidence>
<dbReference type="STRING" id="1164594.SAMN05216204_11594"/>
<comment type="cofactor">
    <cofactor evidence="14">
        <name>Mg(2+)</name>
        <dbReference type="ChEBI" id="CHEBI:18420"/>
    </cofactor>
    <cofactor evidence="14">
        <name>Mn(2+)</name>
        <dbReference type="ChEBI" id="CHEBI:29035"/>
    </cofactor>
    <text evidence="14">Binds 1 Mg(2+) or Mn(2+) ion per subunit.</text>
</comment>
<feature type="binding site" evidence="12">
    <location>
        <position position="114"/>
    </location>
    <ligand>
        <name>D-threo-isocitrate</name>
        <dbReference type="ChEBI" id="CHEBI:15562"/>
    </ligand>
</feature>
<gene>
    <name evidence="19" type="ORF">SAMN05216204_11594</name>
</gene>
<feature type="binding site" evidence="12">
    <location>
        <position position="116"/>
    </location>
    <ligand>
        <name>D-threo-isocitrate</name>
        <dbReference type="ChEBI" id="CHEBI:15562"/>
    </ligand>
</feature>
<evidence type="ECO:0000256" key="3">
    <source>
        <dbReference type="ARBA" id="ARBA00011738"/>
    </source>
</evidence>
<evidence type="ECO:0000256" key="2">
    <source>
        <dbReference type="ARBA" id="ARBA00007769"/>
    </source>
</evidence>
<dbReference type="GO" id="GO:0000287">
    <property type="term" value="F:magnesium ion binding"/>
    <property type="evidence" value="ECO:0007669"/>
    <property type="project" value="InterPro"/>
</dbReference>
<evidence type="ECO:0000256" key="5">
    <source>
        <dbReference type="ARBA" id="ARBA00022532"/>
    </source>
</evidence>
<protein>
    <recommendedName>
        <fullName evidence="17">Isocitrate dehydrogenase [NADP]</fullName>
        <ecNumber evidence="17">1.1.1.42</ecNumber>
    </recommendedName>
</protein>
<feature type="site" description="Critical for catalysis" evidence="15">
    <location>
        <position position="161"/>
    </location>
</feature>
<feature type="binding site" evidence="13">
    <location>
        <position position="392"/>
    </location>
    <ligand>
        <name>NADP(+)</name>
        <dbReference type="ChEBI" id="CHEBI:58349"/>
    </ligand>
</feature>
<feature type="binding site" evidence="13">
    <location>
        <begin position="340"/>
        <end position="346"/>
    </location>
    <ligand>
        <name>NADP(+)</name>
        <dbReference type="ChEBI" id="CHEBI:58349"/>
    </ligand>
</feature>
<sequence>MYQHINVPADGQKITVNADFSLSVPDNPVIPYIEGDGTGGDITPVMIRVVDAAVEKSYGGARKISWMEIYAGEKSTNVYGPDVWLPSETLEVLKDYVVSIKGPLTTPVGGGIRSLNVALRQELDLYVCLRPVRYFAGVPSPLKQPEKTDMVIFRENSEDIYAGIEWAEGSAEVKKVIKFLTEEMGVKKIRFPETSGLGIKPVSREGTERLVRKAIQYAVDNDKPSVTIVHKGNIMKYTEGGFRDWAYALAQKEFGAELIDGGPWCKFKNQRTGREITIKDSIADAFLQQILLRPAEYSVIATLNLNGDYISDALAAQVGGIGIAPGANMSNSVAMFEATHGTAPKYAGKDYVNPGSLILSAEMMLRHMGWLEAADLIIGSMERAITSKKVTYDFARLMEGATQVSCSGFGEVMIENM</sequence>
<dbReference type="SUPFAM" id="SSF53659">
    <property type="entry name" value="Isocitrate/Isopropylmalate dehydrogenase-like"/>
    <property type="match status" value="1"/>
</dbReference>
<dbReference type="InterPro" id="IPR024084">
    <property type="entry name" value="IsoPropMal-DH-like_dom"/>
</dbReference>
<evidence type="ECO:0000256" key="16">
    <source>
        <dbReference type="PIRSR" id="PIRSR604439-5"/>
    </source>
</evidence>
<dbReference type="Gene3D" id="3.40.718.10">
    <property type="entry name" value="Isopropylmalate Dehydrogenase"/>
    <property type="match status" value="1"/>
</dbReference>
<dbReference type="NCBIfam" id="TIGR00183">
    <property type="entry name" value="prok_nadp_idh"/>
    <property type="match status" value="1"/>
</dbReference>
<dbReference type="Pfam" id="PF00180">
    <property type="entry name" value="Iso_dh"/>
    <property type="match status" value="1"/>
</dbReference>
<proteinExistence type="inferred from homology"/>
<dbReference type="GO" id="GO:0006099">
    <property type="term" value="P:tricarboxylic acid cycle"/>
    <property type="evidence" value="ECO:0007669"/>
    <property type="project" value="UniProtKB-UniRule"/>
</dbReference>
<feature type="binding site" evidence="13">
    <location>
        <position position="396"/>
    </location>
    <ligand>
        <name>NADP(+)</name>
        <dbReference type="ChEBI" id="CHEBI:58349"/>
    </ligand>
</feature>
<comment type="similarity">
    <text evidence="2">Belongs to the isocitrate and isopropylmalate dehydrogenases family.</text>
</comment>
<feature type="modified residue" description="N6-succinyllysine" evidence="16">
    <location>
        <position position="101"/>
    </location>
</feature>
<dbReference type="NCBIfam" id="NF005425">
    <property type="entry name" value="PRK07006.1"/>
    <property type="match status" value="1"/>
</dbReference>
<dbReference type="GO" id="GO:0006097">
    <property type="term" value="P:glyoxylate cycle"/>
    <property type="evidence" value="ECO:0007669"/>
    <property type="project" value="UniProtKB-KW"/>
</dbReference>
<dbReference type="Proteomes" id="UP000198639">
    <property type="component" value="Unassembled WGS sequence"/>
</dbReference>
<keyword evidence="20" id="KW-1185">Reference proteome</keyword>
<feature type="modified residue" description="Phosphoserine" evidence="16">
    <location>
        <position position="114"/>
    </location>
</feature>
<evidence type="ECO:0000256" key="11">
    <source>
        <dbReference type="ARBA" id="ARBA00023554"/>
    </source>
</evidence>
<feature type="site" description="Critical for catalysis" evidence="15">
    <location>
        <position position="231"/>
    </location>
</feature>
<evidence type="ECO:0000256" key="17">
    <source>
        <dbReference type="RuleBase" id="RU004446"/>
    </source>
</evidence>
<feature type="modified residue" description="N6-acetyllysine" evidence="16">
    <location>
        <position position="143"/>
    </location>
</feature>
<evidence type="ECO:0000256" key="12">
    <source>
        <dbReference type="PIRSR" id="PIRSR604439-1"/>
    </source>
</evidence>
<keyword evidence="7 14" id="KW-0460">Magnesium</keyword>
<comment type="cofactor">
    <cofactor evidence="1">
        <name>Mn(2+)</name>
        <dbReference type="ChEBI" id="CHEBI:29035"/>
    </cofactor>
</comment>
<evidence type="ECO:0000256" key="6">
    <source>
        <dbReference type="ARBA" id="ARBA00022723"/>
    </source>
</evidence>
<feature type="binding site" evidence="12">
    <location>
        <position position="130"/>
    </location>
    <ligand>
        <name>D-threo-isocitrate</name>
        <dbReference type="ChEBI" id="CHEBI:15562"/>
    </ligand>
</feature>
<dbReference type="PANTHER" id="PTHR43504">
    <property type="entry name" value="ISOCITRATE DEHYDROGENASE [NADP]"/>
    <property type="match status" value="1"/>
</dbReference>
<comment type="catalytic activity">
    <reaction evidence="11">
        <text>D-threo-isocitrate + NADP(+) = 2-oxoglutarate + CO2 + NADPH</text>
        <dbReference type="Rhea" id="RHEA:19629"/>
        <dbReference type="ChEBI" id="CHEBI:15562"/>
        <dbReference type="ChEBI" id="CHEBI:16526"/>
        <dbReference type="ChEBI" id="CHEBI:16810"/>
        <dbReference type="ChEBI" id="CHEBI:57783"/>
        <dbReference type="ChEBI" id="CHEBI:58349"/>
        <dbReference type="EC" id="1.1.1.42"/>
    </reaction>
</comment>
<keyword evidence="9" id="KW-0560">Oxidoreductase</keyword>
<comment type="subunit">
    <text evidence="3">Homodimer.</text>
</comment>
<feature type="binding site" evidence="13">
    <location>
        <position position="353"/>
    </location>
    <ligand>
        <name>NADP(+)</name>
        <dbReference type="ChEBI" id="CHEBI:58349"/>
    </ligand>
</feature>
<keyword evidence="4 17" id="KW-0329">Glyoxylate bypass</keyword>
<dbReference type="AlphaFoldDB" id="A0A1I1PCM3"/>
<dbReference type="RefSeq" id="WP_091875186.1">
    <property type="nucleotide sequence ID" value="NZ_FOLD01000015.1"/>
</dbReference>
<evidence type="ECO:0000256" key="14">
    <source>
        <dbReference type="PIRSR" id="PIRSR604439-3"/>
    </source>
</evidence>
<dbReference type="PROSITE" id="PS00470">
    <property type="entry name" value="IDH_IMDH"/>
    <property type="match status" value="1"/>
</dbReference>
<keyword evidence="5 17" id="KW-0816">Tricarboxylic acid cycle</keyword>
<reference evidence="20" key="1">
    <citation type="submission" date="2016-10" db="EMBL/GenBank/DDBJ databases">
        <authorList>
            <person name="Varghese N."/>
            <person name="Submissions S."/>
        </authorList>
    </citation>
    <scope>NUCLEOTIDE SEQUENCE [LARGE SCALE GENOMIC DNA]</scope>
    <source>
        <strain evidence="20">CGMCC 1.12041</strain>
    </source>
</reference>
<dbReference type="OrthoDB" id="9806254at2"/>
<dbReference type="SMART" id="SM01329">
    <property type="entry name" value="Iso_dh"/>
    <property type="match status" value="1"/>
</dbReference>